<accession>M0MGX4</accession>
<dbReference type="Proteomes" id="UP000011568">
    <property type="component" value="Unassembled WGS sequence"/>
</dbReference>
<keyword evidence="2" id="KW-1185">Reference proteome</keyword>
<dbReference type="AlphaFoldDB" id="M0MGX4"/>
<sequence>MTVAKFNIQWERKTRLTIHGNRGLSSVIWPTGLPAIIIQQQALTSLTNTESMRLSSRLALRHSRISLSHFRERHSIHPMMLVKLSSVWLMREQLGGRATLTELRL</sequence>
<organism evidence="1 2">
    <name type="scientific">Halococcus morrhuae DSM 1307</name>
    <dbReference type="NCBI Taxonomy" id="931277"/>
    <lineage>
        <taxon>Archaea</taxon>
        <taxon>Methanobacteriati</taxon>
        <taxon>Methanobacteriota</taxon>
        <taxon>Stenosarchaea group</taxon>
        <taxon>Halobacteria</taxon>
        <taxon>Halobacteriales</taxon>
        <taxon>Halococcaceae</taxon>
        <taxon>Halococcus</taxon>
    </lineage>
</organism>
<name>M0MGX4_HALMO</name>
<evidence type="ECO:0000313" key="1">
    <source>
        <dbReference type="EMBL" id="EMA43670.1"/>
    </source>
</evidence>
<protein>
    <submittedName>
        <fullName evidence="1">Uncharacterized protein</fullName>
    </submittedName>
</protein>
<reference evidence="1 2" key="1">
    <citation type="journal article" date="2014" name="PLoS Genet.">
        <title>Phylogenetically driven sequencing of extremely halophilic archaea reveals strategies for static and dynamic osmo-response.</title>
        <authorList>
            <person name="Becker E.A."/>
            <person name="Seitzer P.M."/>
            <person name="Tritt A."/>
            <person name="Larsen D."/>
            <person name="Krusor M."/>
            <person name="Yao A.I."/>
            <person name="Wu D."/>
            <person name="Madern D."/>
            <person name="Eisen J.A."/>
            <person name="Darling A.E."/>
            <person name="Facciotti M.T."/>
        </authorList>
    </citation>
    <scope>NUCLEOTIDE SEQUENCE [LARGE SCALE GENOMIC DNA]</scope>
    <source>
        <strain evidence="1 2">DSM 1307</strain>
    </source>
</reference>
<proteinExistence type="predicted"/>
<comment type="caution">
    <text evidence="1">The sequence shown here is derived from an EMBL/GenBank/DDBJ whole genome shotgun (WGS) entry which is preliminary data.</text>
</comment>
<gene>
    <name evidence="1" type="ORF">C448_09587</name>
</gene>
<dbReference type="EMBL" id="AOMC01000116">
    <property type="protein sequence ID" value="EMA43670.1"/>
    <property type="molecule type" value="Genomic_DNA"/>
</dbReference>
<evidence type="ECO:0000313" key="2">
    <source>
        <dbReference type="Proteomes" id="UP000011568"/>
    </source>
</evidence>